<dbReference type="Gene3D" id="1.10.150.870">
    <property type="match status" value="1"/>
</dbReference>
<dbReference type="InterPro" id="IPR011708">
    <property type="entry name" value="DNA_pol3_alpha_NTPase_dom"/>
</dbReference>
<comment type="subunit">
    <text evidence="11">DNA polymerase III contains a core (composed of alpha, epsilon and theta chains) that associates with a tau subunit. This core dimerizes to form the POLIII' complex. PolIII' associates with the gamma complex (composed of gamma, delta, delta', psi and chi chains) and with the beta chain to form the complete DNA polymerase III complex.</text>
</comment>
<dbReference type="GO" id="GO:0008408">
    <property type="term" value="F:3'-5' exonuclease activity"/>
    <property type="evidence" value="ECO:0007669"/>
    <property type="project" value="InterPro"/>
</dbReference>
<dbReference type="Pfam" id="PF02811">
    <property type="entry name" value="PHP"/>
    <property type="match status" value="1"/>
</dbReference>
<comment type="similarity">
    <text evidence="2">Belongs to the DNA polymerase type-C family. DnaE subfamily.</text>
</comment>
<keyword evidence="8" id="KW-0235">DNA replication</keyword>
<dbReference type="CDD" id="cd04485">
    <property type="entry name" value="DnaE_OBF"/>
    <property type="match status" value="1"/>
</dbReference>
<dbReference type="InterPro" id="IPR003141">
    <property type="entry name" value="Pol/His_phosphatase_N"/>
</dbReference>
<dbReference type="InterPro" id="IPR049821">
    <property type="entry name" value="PolIIIA_DnaE1_PHP"/>
</dbReference>
<dbReference type="InterPro" id="IPR041931">
    <property type="entry name" value="DNA_pol3_alpha_thumb_dom"/>
</dbReference>
<evidence type="ECO:0000259" key="13">
    <source>
        <dbReference type="SMART" id="SM00481"/>
    </source>
</evidence>
<comment type="subcellular location">
    <subcellularLocation>
        <location evidence="1">Cytoplasm</location>
    </subcellularLocation>
</comment>
<evidence type="ECO:0000256" key="8">
    <source>
        <dbReference type="ARBA" id="ARBA00022705"/>
    </source>
</evidence>
<dbReference type="Proteomes" id="UP000219068">
    <property type="component" value="Unassembled WGS sequence"/>
</dbReference>
<dbReference type="EMBL" id="OBMM01000001">
    <property type="protein sequence ID" value="SOB90197.1"/>
    <property type="molecule type" value="Genomic_DNA"/>
</dbReference>
<dbReference type="Gene3D" id="3.20.20.140">
    <property type="entry name" value="Metal-dependent hydrolases"/>
    <property type="match status" value="1"/>
</dbReference>
<feature type="domain" description="Polymerase/histidinol phosphatase N-terminal" evidence="13">
    <location>
        <begin position="25"/>
        <end position="92"/>
    </location>
</feature>
<evidence type="ECO:0000256" key="1">
    <source>
        <dbReference type="ARBA" id="ARBA00004496"/>
    </source>
</evidence>
<dbReference type="InterPro" id="IPR040982">
    <property type="entry name" value="DNA_pol3_finger"/>
</dbReference>
<evidence type="ECO:0000313" key="15">
    <source>
        <dbReference type="Proteomes" id="UP000219068"/>
    </source>
</evidence>
<evidence type="ECO:0000256" key="7">
    <source>
        <dbReference type="ARBA" id="ARBA00022695"/>
    </source>
</evidence>
<dbReference type="SMART" id="SM00481">
    <property type="entry name" value="POLIIIAc"/>
    <property type="match status" value="1"/>
</dbReference>
<dbReference type="InterPro" id="IPR029460">
    <property type="entry name" value="DNAPol_HHH"/>
</dbReference>
<dbReference type="InterPro" id="IPR004805">
    <property type="entry name" value="DnaE2/DnaE/PolC"/>
</dbReference>
<evidence type="ECO:0000256" key="10">
    <source>
        <dbReference type="ARBA" id="ARBA00025611"/>
    </source>
</evidence>
<keyword evidence="5" id="KW-0963">Cytoplasm</keyword>
<keyword evidence="7" id="KW-0548">Nucleotidyltransferase</keyword>
<keyword evidence="9" id="KW-0239">DNA-directed DNA polymerase</keyword>
<evidence type="ECO:0000256" key="9">
    <source>
        <dbReference type="ARBA" id="ARBA00022932"/>
    </source>
</evidence>
<protein>
    <recommendedName>
        <fullName evidence="4">DNA polymerase III subunit alpha</fullName>
        <ecNumber evidence="3">2.7.7.7</ecNumber>
    </recommendedName>
</protein>
<organism evidence="14 15">
    <name type="scientific">Thalassospira xiamenensis</name>
    <dbReference type="NCBI Taxonomy" id="220697"/>
    <lineage>
        <taxon>Bacteria</taxon>
        <taxon>Pseudomonadati</taxon>
        <taxon>Pseudomonadota</taxon>
        <taxon>Alphaproteobacteria</taxon>
        <taxon>Rhodospirillales</taxon>
        <taxon>Thalassospiraceae</taxon>
        <taxon>Thalassospira</taxon>
    </lineage>
</organism>
<dbReference type="EC" id="2.7.7.7" evidence="3"/>
<dbReference type="Pfam" id="PF14579">
    <property type="entry name" value="HHH_6"/>
    <property type="match status" value="1"/>
</dbReference>
<accession>A0A285RCT9</accession>
<dbReference type="NCBIfam" id="NF004226">
    <property type="entry name" value="PRK05673.1"/>
    <property type="match status" value="1"/>
</dbReference>
<dbReference type="Pfam" id="PF07733">
    <property type="entry name" value="DNA_pol3_alpha"/>
    <property type="match status" value="1"/>
</dbReference>
<evidence type="ECO:0000256" key="3">
    <source>
        <dbReference type="ARBA" id="ARBA00012417"/>
    </source>
</evidence>
<dbReference type="GO" id="GO:0003887">
    <property type="term" value="F:DNA-directed DNA polymerase activity"/>
    <property type="evidence" value="ECO:0007669"/>
    <property type="project" value="UniProtKB-KW"/>
</dbReference>
<evidence type="ECO:0000256" key="11">
    <source>
        <dbReference type="ARBA" id="ARBA00026073"/>
    </source>
</evidence>
<dbReference type="CDD" id="cd07433">
    <property type="entry name" value="PHP_PolIIIA_DnaE1"/>
    <property type="match status" value="1"/>
</dbReference>
<reference evidence="14 15" key="1">
    <citation type="submission" date="2017-08" db="EMBL/GenBank/DDBJ databases">
        <authorList>
            <person name="de Groot N.N."/>
        </authorList>
    </citation>
    <scope>NUCLEOTIDE SEQUENCE [LARGE SCALE GENOMIC DNA]</scope>
    <source>
        <strain evidence="14 15">USBA 78</strain>
    </source>
</reference>
<comment type="catalytic activity">
    <reaction evidence="12">
        <text>DNA(n) + a 2'-deoxyribonucleoside 5'-triphosphate = DNA(n+1) + diphosphate</text>
        <dbReference type="Rhea" id="RHEA:22508"/>
        <dbReference type="Rhea" id="RHEA-COMP:17339"/>
        <dbReference type="Rhea" id="RHEA-COMP:17340"/>
        <dbReference type="ChEBI" id="CHEBI:33019"/>
        <dbReference type="ChEBI" id="CHEBI:61560"/>
        <dbReference type="ChEBI" id="CHEBI:173112"/>
        <dbReference type="EC" id="2.7.7.7"/>
    </reaction>
</comment>
<evidence type="ECO:0000313" key="14">
    <source>
        <dbReference type="EMBL" id="SOB90197.1"/>
    </source>
</evidence>
<dbReference type="AlphaFoldDB" id="A0A285RCT9"/>
<dbReference type="InterPro" id="IPR004013">
    <property type="entry name" value="PHP_dom"/>
</dbReference>
<dbReference type="PANTHER" id="PTHR32294">
    <property type="entry name" value="DNA POLYMERASE III SUBUNIT ALPHA"/>
    <property type="match status" value="1"/>
</dbReference>
<dbReference type="Gene3D" id="1.10.10.1600">
    <property type="entry name" value="Bacterial DNA polymerase III alpha subunit, thumb domain"/>
    <property type="match status" value="1"/>
</dbReference>
<dbReference type="PANTHER" id="PTHR32294:SF0">
    <property type="entry name" value="DNA POLYMERASE III SUBUNIT ALPHA"/>
    <property type="match status" value="1"/>
</dbReference>
<evidence type="ECO:0000256" key="2">
    <source>
        <dbReference type="ARBA" id="ARBA00009496"/>
    </source>
</evidence>
<dbReference type="SUPFAM" id="SSF89550">
    <property type="entry name" value="PHP domain-like"/>
    <property type="match status" value="1"/>
</dbReference>
<evidence type="ECO:0000256" key="6">
    <source>
        <dbReference type="ARBA" id="ARBA00022679"/>
    </source>
</evidence>
<evidence type="ECO:0000256" key="4">
    <source>
        <dbReference type="ARBA" id="ARBA00019114"/>
    </source>
</evidence>
<evidence type="ECO:0000256" key="12">
    <source>
        <dbReference type="ARBA" id="ARBA00049244"/>
    </source>
</evidence>
<proteinExistence type="inferred from homology"/>
<name>A0A285RCT9_9PROT</name>
<sequence length="1180" mass="131299">MIRGDGFPAFAILFPGFSEMENGFVHLRVHTNYSLAEGAITTKELAKMCEADGQPAVAMTDSDNMFGALDFSGVMSGAGVQPILGVQIGVERFGDQPVVGRISREPNPDKLVLIAKNERGYFNLLKIVSRAHMTSEAGSEPKALYDHIEQYSSDIICLTGGPTGPLARLIAEGQLEAATECLNKLSGIFGNRLYIELQRHGEPIEEKVEPGLIKLAYDHDIPLVATNDCFFPKAEMYEAHDVFICIGQGAVVGQEDRWRLTPEHRFKTAAEMRELFADIPEACDNTLTIAKRCSWHVEKIDPILPPFDCGEGRTEVDELRHMSEEGLRGRLAKYVFTEDMTDAQKEEIAKPYWERLEYELGIINQMGFPGYFLIVADFIQWAKDHEIPVGPGRGSGAGSLVAYALLITDLDPLHFSLLFERFLNPERVSMPDFDVDFCQDRRGEVIEYVQQKYGHDRVAQIITFGKLQAKAAVRDVGRVLSIPYGYVDKICKMIPGDPAKPIPLKEAIDMEPDLRRIAREDPDIDRLLSIAMQIEGLYRNSSTHAAGVVIGDRDLDELVPLYRDPRSDMPVTQFNMKYVENAGLVKFDFLGLKTLTVIIEAVNLMRLRKDVPQDFDISAIPLDDRVAFKLLSAAETVGVFQLESQGMQDVLRGLKPDTIEDIIAVVALYRPGPMDNIPHYIARKHGQEEPDYMHPMLQPILEETYGIMIYQEQVMQLAQTMSGYSLGGADLLRRAMGKKIAEEMEKQRSLFVDGAEKNGVPRGQASDIFDQVAKFASYGFNKSHAAAYALVAYQTAYLKANYPVEFMAALMTLDMHNTEKLAIFKQEVERLGIEILPPCINNSQVAFSVENYDGVRKIRYALAAVRNVGDAAMESLVAEREANGPFKDLTDFASRIDSRAVNKRLLENLVRAGALDCLTTNRKVMFEHVDRVMAVSQREMQARNNDQISMFGEDTGFGKDAIRLPDERDWVPMEKLTEEFSAIGFYLSAHPLDTFGKSLQRIGIAPIKELPARMRAQNKGSIKLAGTLINAREMISKKNGSKFAFVMFSDPTGSFEVAFWAEAWAAYKEIINAGRPVLLVVAAEMREGQLRIQGQKVEDLEHAVSGAAEGIRIRLNRPDPVAEIRELLEKAGKGRGLVSLSTVCADGRIAEVELEDTYKVGPSLIGAVGAIPGVELAEEI</sequence>
<dbReference type="NCBIfam" id="TIGR00594">
    <property type="entry name" value="polc"/>
    <property type="match status" value="1"/>
</dbReference>
<dbReference type="GO" id="GO:0006260">
    <property type="term" value="P:DNA replication"/>
    <property type="evidence" value="ECO:0007669"/>
    <property type="project" value="UniProtKB-KW"/>
</dbReference>
<dbReference type="Pfam" id="PF17657">
    <property type="entry name" value="DNA_pol3_finger"/>
    <property type="match status" value="1"/>
</dbReference>
<evidence type="ECO:0000256" key="5">
    <source>
        <dbReference type="ARBA" id="ARBA00022490"/>
    </source>
</evidence>
<gene>
    <name evidence="14" type="ORF">SAMN05428964_101190</name>
</gene>
<comment type="function">
    <text evidence="10">DNA polymerase III is a complex, multichain enzyme responsible for most of the replicative synthesis in bacteria. This DNA polymerase also exhibits 3' to 5' exonuclease activity. The alpha chain is the DNA polymerase.</text>
</comment>
<dbReference type="GO" id="GO:0005737">
    <property type="term" value="C:cytoplasm"/>
    <property type="evidence" value="ECO:0007669"/>
    <property type="project" value="UniProtKB-SubCell"/>
</dbReference>
<dbReference type="InterPro" id="IPR016195">
    <property type="entry name" value="Pol/histidinol_Pase-like"/>
</dbReference>
<keyword evidence="6" id="KW-0808">Transferase</keyword>